<feature type="chain" id="PRO_5004181368" description="Lipoprotein" evidence="1">
    <location>
        <begin position="24"/>
        <end position="90"/>
    </location>
</feature>
<dbReference type="Proteomes" id="UP000001982">
    <property type="component" value="Chromosome"/>
</dbReference>
<evidence type="ECO:0000313" key="2">
    <source>
        <dbReference type="EMBL" id="ABE56785.1"/>
    </source>
</evidence>
<evidence type="ECO:0000256" key="1">
    <source>
        <dbReference type="SAM" id="SignalP"/>
    </source>
</evidence>
<evidence type="ECO:0000313" key="3">
    <source>
        <dbReference type="Proteomes" id="UP000001982"/>
    </source>
</evidence>
<dbReference type="RefSeq" id="WP_011497925.1">
    <property type="nucleotide sequence ID" value="NC_007954.1"/>
</dbReference>
<accession>Q12IE1</accession>
<dbReference type="PROSITE" id="PS51257">
    <property type="entry name" value="PROKAR_LIPOPROTEIN"/>
    <property type="match status" value="1"/>
</dbReference>
<feature type="signal peptide" evidence="1">
    <location>
        <begin position="1"/>
        <end position="23"/>
    </location>
</feature>
<keyword evidence="3" id="KW-1185">Reference proteome</keyword>
<proteinExistence type="predicted"/>
<dbReference type="KEGG" id="sdn:Sden_3510"/>
<reference evidence="2 3" key="1">
    <citation type="submission" date="2006-03" db="EMBL/GenBank/DDBJ databases">
        <title>Complete sequence of Shewanella denitrificans OS217.</title>
        <authorList>
            <consortium name="US DOE Joint Genome Institute"/>
            <person name="Copeland A."/>
            <person name="Lucas S."/>
            <person name="Lapidus A."/>
            <person name="Barry K."/>
            <person name="Detter J.C."/>
            <person name="Glavina del Rio T."/>
            <person name="Hammon N."/>
            <person name="Israni S."/>
            <person name="Dalin E."/>
            <person name="Tice H."/>
            <person name="Pitluck S."/>
            <person name="Brettin T."/>
            <person name="Bruce D."/>
            <person name="Han C."/>
            <person name="Tapia R."/>
            <person name="Gilna P."/>
            <person name="Kiss H."/>
            <person name="Schmutz J."/>
            <person name="Larimer F."/>
            <person name="Land M."/>
            <person name="Hauser L."/>
            <person name="Kyrpides N."/>
            <person name="Lykidis A."/>
            <person name="Richardson P."/>
        </authorList>
    </citation>
    <scope>NUCLEOTIDE SEQUENCE [LARGE SCALE GENOMIC DNA]</scope>
    <source>
        <strain evidence="3">OS217 / ATCC BAA-1090 / DSM 15013</strain>
    </source>
</reference>
<dbReference type="eggNOG" id="ENOG5033YZ1">
    <property type="taxonomic scope" value="Bacteria"/>
</dbReference>
<dbReference type="HOGENOM" id="CLU_2478943_0_0_6"/>
<gene>
    <name evidence="2" type="ordered locus">Sden_3510</name>
</gene>
<dbReference type="EMBL" id="CP000302">
    <property type="protein sequence ID" value="ABE56785.1"/>
    <property type="molecule type" value="Genomic_DNA"/>
</dbReference>
<protein>
    <recommendedName>
        <fullName evidence="4">Lipoprotein</fullName>
    </recommendedName>
</protein>
<name>Q12IE1_SHEDO</name>
<sequence>MKKWMLAASAALLLLGCGTKQNANSNYYSPPDTCDGAPGCAVSAIIEGVIKTDDASRKCADLRGENKQACDQQVSDIKESIRKAQAERSR</sequence>
<keyword evidence="1" id="KW-0732">Signal</keyword>
<organism evidence="2 3">
    <name type="scientific">Shewanella denitrificans (strain OS217 / ATCC BAA-1090 / DSM 15013)</name>
    <dbReference type="NCBI Taxonomy" id="318161"/>
    <lineage>
        <taxon>Bacteria</taxon>
        <taxon>Pseudomonadati</taxon>
        <taxon>Pseudomonadota</taxon>
        <taxon>Gammaproteobacteria</taxon>
        <taxon>Alteromonadales</taxon>
        <taxon>Shewanellaceae</taxon>
        <taxon>Shewanella</taxon>
    </lineage>
</organism>
<evidence type="ECO:0008006" key="4">
    <source>
        <dbReference type="Google" id="ProtNLM"/>
    </source>
</evidence>
<dbReference type="AlphaFoldDB" id="Q12IE1"/>